<dbReference type="PROSITE" id="PS00552">
    <property type="entry name" value="HTH_MERR_1"/>
    <property type="match status" value="1"/>
</dbReference>
<feature type="compositionally biased region" description="Gly residues" evidence="2">
    <location>
        <begin position="150"/>
        <end position="161"/>
    </location>
</feature>
<dbReference type="RefSeq" id="WP_229840769.1">
    <property type="nucleotide sequence ID" value="NZ_BMSV01000012.1"/>
</dbReference>
<gene>
    <name evidence="4" type="ORF">GCM10010249_52580</name>
</gene>
<accession>A0A918ELU3</accession>
<reference evidence="4" key="2">
    <citation type="submission" date="2020-09" db="EMBL/GenBank/DDBJ databases">
        <authorList>
            <person name="Sun Q."/>
            <person name="Ohkuma M."/>
        </authorList>
    </citation>
    <scope>NUCLEOTIDE SEQUENCE</scope>
    <source>
        <strain evidence="4">JCM 4335</strain>
    </source>
</reference>
<reference evidence="4" key="1">
    <citation type="journal article" date="2014" name="Int. J. Syst. Evol. Microbiol.">
        <title>Complete genome sequence of Corynebacterium casei LMG S-19264T (=DSM 44701T), isolated from a smear-ripened cheese.</title>
        <authorList>
            <consortium name="US DOE Joint Genome Institute (JGI-PGF)"/>
            <person name="Walter F."/>
            <person name="Albersmeier A."/>
            <person name="Kalinowski J."/>
            <person name="Ruckert C."/>
        </authorList>
    </citation>
    <scope>NUCLEOTIDE SEQUENCE</scope>
    <source>
        <strain evidence="4">JCM 4335</strain>
    </source>
</reference>
<feature type="domain" description="HTH merR-type" evidence="3">
    <location>
        <begin position="7"/>
        <end position="77"/>
    </location>
</feature>
<dbReference type="GO" id="GO:0003700">
    <property type="term" value="F:DNA-binding transcription factor activity"/>
    <property type="evidence" value="ECO:0007669"/>
    <property type="project" value="InterPro"/>
</dbReference>
<evidence type="ECO:0000256" key="2">
    <source>
        <dbReference type="SAM" id="MobiDB-lite"/>
    </source>
</evidence>
<evidence type="ECO:0000256" key="1">
    <source>
        <dbReference type="ARBA" id="ARBA00023125"/>
    </source>
</evidence>
<dbReference type="GO" id="GO:0003677">
    <property type="term" value="F:DNA binding"/>
    <property type="evidence" value="ECO:0007669"/>
    <property type="project" value="UniProtKB-KW"/>
</dbReference>
<dbReference type="SUPFAM" id="SSF46955">
    <property type="entry name" value="Putative DNA-binding domain"/>
    <property type="match status" value="1"/>
</dbReference>
<dbReference type="Pfam" id="PF13411">
    <property type="entry name" value="MerR_1"/>
    <property type="match status" value="1"/>
</dbReference>
<dbReference type="Proteomes" id="UP000654123">
    <property type="component" value="Unassembled WGS sequence"/>
</dbReference>
<dbReference type="PANTHER" id="PTHR30204">
    <property type="entry name" value="REDOX-CYCLING DRUG-SENSING TRANSCRIPTIONAL ACTIVATOR SOXR"/>
    <property type="match status" value="1"/>
</dbReference>
<dbReference type="AlphaFoldDB" id="A0A918ELU3"/>
<evidence type="ECO:0000313" key="4">
    <source>
        <dbReference type="EMBL" id="GGQ27334.1"/>
    </source>
</evidence>
<dbReference type="InterPro" id="IPR047057">
    <property type="entry name" value="MerR_fam"/>
</dbReference>
<keyword evidence="1" id="KW-0238">DNA-binding</keyword>
<dbReference type="InterPro" id="IPR009061">
    <property type="entry name" value="DNA-bd_dom_put_sf"/>
</dbReference>
<evidence type="ECO:0000313" key="5">
    <source>
        <dbReference type="Proteomes" id="UP000654123"/>
    </source>
</evidence>
<dbReference type="PANTHER" id="PTHR30204:SF98">
    <property type="entry name" value="HTH-TYPE TRANSCRIPTIONAL REGULATOR ADHR"/>
    <property type="match status" value="1"/>
</dbReference>
<dbReference type="SMART" id="SM00422">
    <property type="entry name" value="HTH_MERR"/>
    <property type="match status" value="1"/>
</dbReference>
<name>A0A918ELU3_9ACTN</name>
<evidence type="ECO:0000259" key="3">
    <source>
        <dbReference type="PROSITE" id="PS50937"/>
    </source>
</evidence>
<organism evidence="4 5">
    <name type="scientific">Streptomyces roseolilacinus</name>
    <dbReference type="NCBI Taxonomy" id="66904"/>
    <lineage>
        <taxon>Bacteria</taxon>
        <taxon>Bacillati</taxon>
        <taxon>Actinomycetota</taxon>
        <taxon>Actinomycetes</taxon>
        <taxon>Kitasatosporales</taxon>
        <taxon>Streptomycetaceae</taxon>
        <taxon>Streptomyces</taxon>
    </lineage>
</organism>
<feature type="region of interest" description="Disordered" evidence="2">
    <location>
        <begin position="138"/>
        <end position="161"/>
    </location>
</feature>
<dbReference type="InterPro" id="IPR000551">
    <property type="entry name" value="MerR-type_HTH_dom"/>
</dbReference>
<feature type="compositionally biased region" description="Low complexity" evidence="2">
    <location>
        <begin position="140"/>
        <end position="149"/>
    </location>
</feature>
<dbReference type="PROSITE" id="PS50937">
    <property type="entry name" value="HTH_MERR_2"/>
    <property type="match status" value="1"/>
</dbReference>
<comment type="caution">
    <text evidence="4">The sequence shown here is derived from an EMBL/GenBank/DDBJ whole genome shotgun (WGS) entry which is preliminary data.</text>
</comment>
<dbReference type="CDD" id="cd01109">
    <property type="entry name" value="HTH_YyaN"/>
    <property type="match status" value="1"/>
</dbReference>
<sequence length="161" mass="16986">MSGRPEGLSIGQVARRTGLSVHTLRFYEREGVLLSAPARRAGRQRVYGEDDVAWLRLCVVLRASGMPLPEIRRYTELAREGEGTEGARLALLRDHEARVTDQMAELTRCLDLIRYKVAVYEDLTAAATGAPGHGCGGAPGAVDPAPHGAGPAGGTGGPGAE</sequence>
<dbReference type="Gene3D" id="1.10.1660.10">
    <property type="match status" value="1"/>
</dbReference>
<proteinExistence type="predicted"/>
<dbReference type="EMBL" id="BMSV01000012">
    <property type="protein sequence ID" value="GGQ27334.1"/>
    <property type="molecule type" value="Genomic_DNA"/>
</dbReference>
<keyword evidence="5" id="KW-1185">Reference proteome</keyword>
<protein>
    <submittedName>
        <fullName evidence="4">MerR family transcriptional regulator</fullName>
    </submittedName>
</protein>
<dbReference type="PRINTS" id="PR00040">
    <property type="entry name" value="HTHMERR"/>
</dbReference>